<sequence length="104" mass="11712">TPICSDNSHDISTLITHLQAHLKFASEHLHDSEKAWEKVLLSDEVKISLFRNPNTTVKLLDCYSAKGTGQCQRFEGPMDGARYAKISDKKLHPSWNPDGKHRAV</sequence>
<keyword evidence="2" id="KW-1185">Reference proteome</keyword>
<dbReference type="Ensembl" id="ENSOABT00000067097.1">
    <property type="protein sequence ID" value="ENSOABP00000075220.1"/>
    <property type="gene ID" value="ENSOABG00000031044.1"/>
</dbReference>
<reference evidence="1" key="2">
    <citation type="submission" date="2025-08" db="UniProtKB">
        <authorList>
            <consortium name="Ensembl"/>
        </authorList>
    </citation>
    <scope>IDENTIFICATION</scope>
</reference>
<reference evidence="1" key="3">
    <citation type="submission" date="2025-09" db="UniProtKB">
        <authorList>
            <consortium name="Ensembl"/>
        </authorList>
    </citation>
    <scope>IDENTIFICATION</scope>
</reference>
<dbReference type="Gene3D" id="3.30.420.10">
    <property type="entry name" value="Ribonuclease H-like superfamily/Ribonuclease H"/>
    <property type="match status" value="1"/>
</dbReference>
<protein>
    <submittedName>
        <fullName evidence="1">Uncharacterized protein</fullName>
    </submittedName>
</protein>
<dbReference type="GO" id="GO:0003676">
    <property type="term" value="F:nucleic acid binding"/>
    <property type="evidence" value="ECO:0007669"/>
    <property type="project" value="InterPro"/>
</dbReference>
<dbReference type="AlphaFoldDB" id="A0AAZ1Y5Q1"/>
<accession>A0AAZ1Y5Q1</accession>
<dbReference type="InterPro" id="IPR036397">
    <property type="entry name" value="RNaseH_sf"/>
</dbReference>
<name>A0AAZ1Y5Q1_OREAU</name>
<organism evidence="1 2">
    <name type="scientific">Oreochromis aureus</name>
    <name type="common">Israeli tilapia</name>
    <name type="synonym">Chromis aureus</name>
    <dbReference type="NCBI Taxonomy" id="47969"/>
    <lineage>
        <taxon>Eukaryota</taxon>
        <taxon>Metazoa</taxon>
        <taxon>Chordata</taxon>
        <taxon>Craniata</taxon>
        <taxon>Vertebrata</taxon>
        <taxon>Euteleostomi</taxon>
        <taxon>Actinopterygii</taxon>
        <taxon>Neopterygii</taxon>
        <taxon>Teleostei</taxon>
        <taxon>Neoteleostei</taxon>
        <taxon>Acanthomorphata</taxon>
        <taxon>Ovalentaria</taxon>
        <taxon>Cichlomorphae</taxon>
        <taxon>Cichliformes</taxon>
        <taxon>Cichlidae</taxon>
        <taxon>African cichlids</taxon>
        <taxon>Pseudocrenilabrinae</taxon>
        <taxon>Oreochromini</taxon>
        <taxon>Oreochromis</taxon>
    </lineage>
</organism>
<dbReference type="Proteomes" id="UP000472276">
    <property type="component" value="Unassembled WGS sequence"/>
</dbReference>
<reference evidence="2" key="1">
    <citation type="submission" date="2020-03" db="EMBL/GenBank/DDBJ databases">
        <title>Evolution of repeat sequences and sex chromosomes of tilapia species revealed by chromosome-level genomes.</title>
        <authorList>
            <person name="Xu L."/>
            <person name="Tao W."/>
            <person name="Wang D."/>
            <person name="Zhou Q."/>
        </authorList>
    </citation>
    <scope>NUCLEOTIDE SEQUENCE [LARGE SCALE GENOMIC DNA]</scope>
    <source>
        <strain evidence="2">Israel</strain>
    </source>
</reference>
<proteinExistence type="predicted"/>
<evidence type="ECO:0000313" key="1">
    <source>
        <dbReference type="Ensembl" id="ENSOABP00000075220.1"/>
    </source>
</evidence>
<evidence type="ECO:0000313" key="2">
    <source>
        <dbReference type="Proteomes" id="UP000472276"/>
    </source>
</evidence>